<dbReference type="STRING" id="758825.SAMN02982985_01171"/>
<dbReference type="PANTHER" id="PTHR10907">
    <property type="entry name" value="REGUCALCIN"/>
    <property type="match status" value="1"/>
</dbReference>
<evidence type="ECO:0000313" key="6">
    <source>
        <dbReference type="Proteomes" id="UP000199470"/>
    </source>
</evidence>
<sequence length="306" mass="33240">MVELEAECIWALGAELGEAPLWLAEQNRLYLVDLKGRRLHALDLDPDPAAAGSAGARHSWTLPEYLCWLIPRRDGDGFMAGLRDGIAHLWLEPELRLEYVARPFDAAAGVRLNDAKADASGHIWAGSMHNGDYHRTDGQLIRLDHDFSWQVQAGGYHICNGPAFNREGTTLYHTDSYLGRVYAYPIDVRGDLGEPTLWRQFDQAAEGGPDGMTVDSEGCLWIAQWGGARVCRYSEGGELLATVRLPVRNPASCTLGGADLKTLYITTAREGNSVEQLAAAPLSGGLFAVRVEVAGVPVARFGASAP</sequence>
<dbReference type="Gene3D" id="2.120.10.30">
    <property type="entry name" value="TolB, C-terminal domain"/>
    <property type="match status" value="1"/>
</dbReference>
<dbReference type="GO" id="GO:0004341">
    <property type="term" value="F:gluconolactonase activity"/>
    <property type="evidence" value="ECO:0007669"/>
    <property type="project" value="TreeGrafter"/>
</dbReference>
<keyword evidence="3" id="KW-0862">Zinc</keyword>
<dbReference type="RefSeq" id="WP_093384930.1">
    <property type="nucleotide sequence ID" value="NZ_FOTW01000006.1"/>
</dbReference>
<proteinExistence type="inferred from homology"/>
<dbReference type="GO" id="GO:0019853">
    <property type="term" value="P:L-ascorbic acid biosynthetic process"/>
    <property type="evidence" value="ECO:0007669"/>
    <property type="project" value="TreeGrafter"/>
</dbReference>
<feature type="binding site" evidence="3">
    <location>
        <position position="111"/>
    </location>
    <ligand>
        <name>substrate</name>
    </ligand>
</feature>
<dbReference type="AlphaFoldDB" id="A0A1I4JSD2"/>
<dbReference type="PRINTS" id="PR01790">
    <property type="entry name" value="SMP30FAMILY"/>
</dbReference>
<keyword evidence="6" id="KW-1185">Reference proteome</keyword>
<dbReference type="GO" id="GO:0005509">
    <property type="term" value="F:calcium ion binding"/>
    <property type="evidence" value="ECO:0007669"/>
    <property type="project" value="TreeGrafter"/>
</dbReference>
<feature type="binding site" evidence="3">
    <location>
        <position position="18"/>
    </location>
    <ligand>
        <name>a divalent metal cation</name>
        <dbReference type="ChEBI" id="CHEBI:60240"/>
    </ligand>
</feature>
<accession>A0A1I4JSD2</accession>
<dbReference type="PANTHER" id="PTHR10907:SF47">
    <property type="entry name" value="REGUCALCIN"/>
    <property type="match status" value="1"/>
</dbReference>
<feature type="active site" description="Proton donor/acceptor" evidence="2">
    <location>
        <position position="210"/>
    </location>
</feature>
<dbReference type="InterPro" id="IPR005511">
    <property type="entry name" value="SMP-30"/>
</dbReference>
<dbReference type="Pfam" id="PF08450">
    <property type="entry name" value="SGL"/>
    <property type="match status" value="1"/>
</dbReference>
<dbReference type="Proteomes" id="UP000199470">
    <property type="component" value="Unassembled WGS sequence"/>
</dbReference>
<dbReference type="InterPro" id="IPR013658">
    <property type="entry name" value="SGL"/>
</dbReference>
<feature type="domain" description="SMP-30/Gluconolactonase/LRE-like region" evidence="4">
    <location>
        <begin position="16"/>
        <end position="269"/>
    </location>
</feature>
<evidence type="ECO:0000256" key="2">
    <source>
        <dbReference type="PIRSR" id="PIRSR605511-1"/>
    </source>
</evidence>
<feature type="binding site" evidence="3">
    <location>
        <position position="113"/>
    </location>
    <ligand>
        <name>substrate</name>
    </ligand>
</feature>
<dbReference type="EMBL" id="FOTW01000006">
    <property type="protein sequence ID" value="SFL69107.1"/>
    <property type="molecule type" value="Genomic_DNA"/>
</dbReference>
<keyword evidence="3" id="KW-0479">Metal-binding</keyword>
<feature type="binding site" evidence="3">
    <location>
        <position position="210"/>
    </location>
    <ligand>
        <name>a divalent metal cation</name>
        <dbReference type="ChEBI" id="CHEBI:60240"/>
    </ligand>
</feature>
<evidence type="ECO:0000313" key="5">
    <source>
        <dbReference type="EMBL" id="SFL69107.1"/>
    </source>
</evidence>
<dbReference type="OrthoDB" id="9775406at2"/>
<name>A0A1I4JSD2_9BURK</name>
<reference evidence="5 6" key="1">
    <citation type="submission" date="2016-10" db="EMBL/GenBank/DDBJ databases">
        <authorList>
            <person name="de Groot N.N."/>
        </authorList>
    </citation>
    <scope>NUCLEOTIDE SEQUENCE [LARGE SCALE GENOMIC DNA]</scope>
    <source>
        <strain evidence="5 6">ATCC 43154</strain>
    </source>
</reference>
<comment type="cofactor">
    <cofactor evidence="3">
        <name>Zn(2+)</name>
        <dbReference type="ChEBI" id="CHEBI:29105"/>
    </cofactor>
    <text evidence="3">Binds 1 divalent metal cation per subunit.</text>
</comment>
<comment type="similarity">
    <text evidence="1">Belongs to the SMP-30/CGR1 family.</text>
</comment>
<evidence type="ECO:0000259" key="4">
    <source>
        <dbReference type="Pfam" id="PF08450"/>
    </source>
</evidence>
<evidence type="ECO:0000256" key="1">
    <source>
        <dbReference type="ARBA" id="ARBA00008853"/>
    </source>
</evidence>
<dbReference type="InterPro" id="IPR011042">
    <property type="entry name" value="6-blade_b-propeller_TolB-like"/>
</dbReference>
<evidence type="ECO:0000256" key="3">
    <source>
        <dbReference type="PIRSR" id="PIRSR605511-2"/>
    </source>
</evidence>
<feature type="binding site" evidence="3">
    <location>
        <position position="160"/>
    </location>
    <ligand>
        <name>a divalent metal cation</name>
        <dbReference type="ChEBI" id="CHEBI:60240"/>
    </ligand>
</feature>
<gene>
    <name evidence="5" type="ORF">SAMN02982985_01171</name>
</gene>
<organism evidence="5 6">
    <name type="scientific">Rugamonas rubra</name>
    <dbReference type="NCBI Taxonomy" id="758825"/>
    <lineage>
        <taxon>Bacteria</taxon>
        <taxon>Pseudomonadati</taxon>
        <taxon>Pseudomonadota</taxon>
        <taxon>Betaproteobacteria</taxon>
        <taxon>Burkholderiales</taxon>
        <taxon>Oxalobacteraceae</taxon>
        <taxon>Telluria group</taxon>
        <taxon>Rugamonas</taxon>
    </lineage>
</organism>
<dbReference type="SUPFAM" id="SSF63829">
    <property type="entry name" value="Calcium-dependent phosphotriesterase"/>
    <property type="match status" value="1"/>
</dbReference>
<protein>
    <submittedName>
        <fullName evidence="5">Sugar lactone lactonase YvrE</fullName>
    </submittedName>
</protein>